<gene>
    <name evidence="1" type="ORF">MSG28_011048</name>
</gene>
<dbReference type="Proteomes" id="UP001064048">
    <property type="component" value="Chromosome 18"/>
</dbReference>
<evidence type="ECO:0000313" key="1">
    <source>
        <dbReference type="EMBL" id="KAI8438609.1"/>
    </source>
</evidence>
<evidence type="ECO:0000313" key="2">
    <source>
        <dbReference type="Proteomes" id="UP001064048"/>
    </source>
</evidence>
<proteinExistence type="predicted"/>
<sequence>MNTRSNLDSSAEFSFKFSATVLALQIARSEAVVVKEQVMADEGESPKVEGGEGGDDAEKQKAADEAAGKIEDITRRMSRKQSMFQKQAPPTDTERVEVDRTALEAILDVSSRLKDIQKKSKLSMSALALGHESYKDKQAKAKEARNNRMGGLKTQHRFLLENAAAILNKSNEYVLEGVFDADIHVELMDSAVAEGGRNCIVLCDALLPPLKMDQQTENIVSAIYKTMDRVYIPALKECKAWGDINPPNPKSQDIIKTYVSKVMLFIDYLAKTKIDLDCCTRFKVNLTLYEEELADQEKMKLAITKTYVLEEICTFVKQWMKQITMVLVQSQQLRREPSNIGPLAELDHWRRQLTTFTSIIEHIKSDPCQMYIHTLIRAKSKLIKKWRQLDNQVTDYYNEAYDNVKYLYALEKYCEPLYRCDPHTMQQYIPGLIYTVRMIFATSRYYNTTKQISTLLVKVTNQILNMCMDYLTNNGRKTIWNQDKLFFIKKSRLCLGLYGFYRECYAETQKEMQEAADERPFGCSEMYIFGKFETFRKRVLKIIDLFQTYITYYVLNKTTLEGIEEYAANFNKLFKAISTKTYDAMDHRRPDFDRDFKTYKDSSVNKCPTTEIALHLLHRFEKLQLECLYLEDQYYDLISKYTGEIESIRDRIMWIRFYDKNIQHPMNEFQKHDEVITHMNTQRCIKLFNVMYIVFTEYELIYHKAWAENVGQVRLGLIAPLLIRHPVTNLYIVNFNVYIPECIREVEYMWQLGVPDSAQVVAYCKDQILGNCERIKQLVERNNQIRRSMPKLYLPLLRAQLVKMEKAFLPGLSTITWTSLEIPAYCTAIETVLDEVDLFVKEVVDMKEARIDAILQSITKTLLVYLPELAVDPSVFYEENLTRRDEIAADLQQKSWNAEIAVIELIHKFLDSVPSKQIQDLKNNWLDPEKALKQVTSATRVFPEDAAFLEIENPDRWDLQPAINECNELFAYFATKCLEALIKCTRQSLDMLRRRASVSSFLTMTTDPEEQKKLRPLMLSMMYLQIPRILIKPSLEEIQSAFSQVVLNCIMDIHRNIFQWGQQEAIKKERQEKMAAGASLTATRSVSAGSRSASTIAGIRNYFRMVSEHKDVVRAVMALQGMMYMFKPDIEKLLKGYGKFAHLWAEDRVQQVQDFVDSNPLNVIIRDMFKKYENQTEELGLHVESIEWKRILGKLLSVAYKERVTKMMQFINERMKTMSKKLKDLDDVRLAMLCLALIREAFIEMDMELDLIEESYATFGAFNVDIPKEDADMVDGLRYAFSNMLATKELTEGVASFLSDVMKFDADYELNGPMTPGLSAREASDKVILFQSRFDDLWRRFEMYSNGEKLFGMEVKDYPILHVRKKEYSLYLSVMNSIDGYFETPWVEIDIQTIIAQLADFDLRCRKLPKGMKDWPAFIELKNKIDDFNQTCPLLELMADKAMKDRHWKRLESLMHCVLDVESESFTLANVMEAPLLKYREDVEDICISAVKEKDIEAKLKQVITDWAVVDLSFAPFKNRGELLIKPQETLDIITMLEDSLMILNSLASNRYNAPFKKDILLWINKLVGTSEILEKWLVVQNLWMYLEAVFVGGDIAKQLPAEAKRFATIDKTYVKIMYRARDIINCVETCTSDDTLKQLLPHFIFDAIYMVDFDDKERIIKMNSPNGESIPFDRPVVCMGGVEIWLNDLLDDMHDTVRNMIASIAQTMAGDPEFEFLVGFWSFPGQASLLGMQILWTSDAEYALKKARADRFIMRLTNQKFLDLLNGLIDFTVTDLNSLDRTMVETMITIHVHQRDIFDDLVRMRIKSPGDFEWQKQARFYYSEDTDDCIVSITDVDFLYQNEYLGITERLVITPLTDRCYITLSQAIGMSMGGAPAGPAGTGKTETTKDMARTLGKLVIVFNCSDQMDFRGLGRIYKGLAQSGTWGCFDEFNRIELPVLSVAAQQIYICLTARREKKEFFVFSDGDTVSLNPEFAFIITMNPGYAGRQELPENLKIQFRSVAMMVPDRQIIIRVKLASCGFKENIVLARKFFTLYKLCEEQLSKQVHYDFGLRNILSVLRTMGSQKRANPDSTEENIMMRVLKEMNVSKLVDEDEPLFVSLIEDLFPGMKLTQTVQREMQRAIGTITERTGLVNHPDWNLKIIQLFETSLVRHGLMTMGPTGSGKTTCIHTLMAALTLIGRPHKEMRMNPKTSLENGPVDAVWIENLNSVLDDNKTLTLANGDRITMAQNSKLVFEPDNVDNASPATLAEYFTKLPVKMDWPGGKSKEWIMPFEYTVTPAGTWQHWSECVEDYIYPTDSVPEYASILVPNIDNVCISFLIETIAKQNKAVLLIGEQGTAKTVMLKSYMAKYDNEVKLFKVINFSSATTPNMFQRIVESYVEKRVTNEIVRQMMECGGFYSLEKPGEFIIIAEIQMFGAMIHPDLSRIWEGILFIKKEELQTVNTALKLWFHEFTTFDDKDWFVANFWKTASQELSEYVAEFPEGETFFVNFLREPVDPTGDEEEDFSTDAPKIYEELPSWDYVLSKLAGFQELFNEQIRGAHLDLVFFHDAMVHLFITSRIICTPRTYNVSNFMDDIKYLYRTAGLQGQGISFIFTDNDIKDEQFLEFLNNILSSGEIANLFAKDELDEILNELTPIMKKYAPKRIPVPDVLYEYFITRSRANLHVVLCFSPVGEKFRSRALKFPGLISGSVMDWFQKWPRVALIEVAHHFLWDFPVVCGDDTKIQLIEIMGMVQDSVADTCEVYYDRFRRQAHVTPKSYLSFLEGYKVLYKEKHENIAELARRMTTGLDKLVEAAESVDILKKELELKDIEIKVATARAEEVLAAVAESQAAAEVVKAEVLEVKDRAVKLVSVIAAETAIAEEKLAAAKPALEAAEAALQTINAADIATVRKLGKPPYLITLIMDAVILLFRKRIDPIKPDPEKNFLMPSWGESLKVMADSRFLNNLKFYPKDEINAEMIDLLRPYFSFPQYTFEAAKLACGNVAGLISWTIAMALFYSVNKDVLPLKANLAIMQGKYQAAKKELDAAEALLVAKELELAGVQRQFDEAMTLKQAVLDDAAKCQQKMDAATALINGLSGERTWLNELLRRKIPVSLNLNITEQLTDTATAARFPLLIDPQTQGKNWIKNMEKFNDLIVTTLNHKYFRNHIEDCVSLGRPLLIEDVAEDFDPALDNILERNYIKIGSSYKIYITTKLPNPAYTPEISARTSIIDFTVTMQGLEDQLLGRVILTEKAEMEAERTQLIMDVTANRRKMQELEANLLHKLTTIQGSLVEDVTLIQVLNITKATATEVREKLDIAKETEIKINIAREEFRPVATRGSVLYFLICNMSLVCNMYQTSLAQFLERFDISMEKSAPSPITQRRIGFIIDYLTFDVFKYISRGFYEEHKYLFTLLLTLKIDMQKEIVSFDEFQTLIKGGAALDLNACPPKPFKWITDMSWLNLVFLTGLRQFTNILNQVTNNEKGWKNWKYVVSSMGPRFSEAVIVNYEQMVLESRPLVPLIGFLAMGSDPTPSIESTAKRLECICSSISMGQGQEIHARKLIDRGLKEGIWVLLQNCHLGLEYMVEIMEQFAELEKDPTQVHETFRLWVTTEVHPKFPITLLQMSIKYTCEPPAGIKAGLMRTYDSMGQDFLDYSDSPFYLPVIYTISFLHTVVQERRKFGPLGWNIPYEFNSADWLSSCMFVQNHLDALEPGESISWTTVRYMVSAVQYGGRVTDDYDNRLLVTFTRVWLSEQLFTDDFQFYKGYGIMKFKNIPEYLEEIEKMKTVDPPQAYGLHSNADITYQRNKTQLLLDTIMSIQPKESSSGGGETREASVYRQSKEMLDKVPPNFDPHET</sequence>
<name>A0ACC0KQJ4_CHOFU</name>
<protein>
    <submittedName>
        <fullName evidence="1">Uncharacterized protein</fullName>
    </submittedName>
</protein>
<reference evidence="1 2" key="1">
    <citation type="journal article" date="2022" name="Genome Biol. Evol.">
        <title>The Spruce Budworm Genome: Reconstructing the Evolutionary History of Antifreeze Proteins.</title>
        <authorList>
            <person name="Beliveau C."/>
            <person name="Gagne P."/>
            <person name="Picq S."/>
            <person name="Vernygora O."/>
            <person name="Keeling C.I."/>
            <person name="Pinkney K."/>
            <person name="Doucet D."/>
            <person name="Wen F."/>
            <person name="Johnston J.S."/>
            <person name="Maaroufi H."/>
            <person name="Boyle B."/>
            <person name="Laroche J."/>
            <person name="Dewar K."/>
            <person name="Juretic N."/>
            <person name="Blackburn G."/>
            <person name="Nisole A."/>
            <person name="Brunet B."/>
            <person name="Brandao M."/>
            <person name="Lumley L."/>
            <person name="Duan J."/>
            <person name="Quan G."/>
            <person name="Lucarotti C.J."/>
            <person name="Roe A.D."/>
            <person name="Sperling F.A.H."/>
            <person name="Levesque R.C."/>
            <person name="Cusson M."/>
        </authorList>
    </citation>
    <scope>NUCLEOTIDE SEQUENCE [LARGE SCALE GENOMIC DNA]</scope>
    <source>
        <strain evidence="1">Glfc:IPQL:Cfum</strain>
    </source>
</reference>
<dbReference type="EMBL" id="CM046118">
    <property type="protein sequence ID" value="KAI8438609.1"/>
    <property type="molecule type" value="Genomic_DNA"/>
</dbReference>
<organism evidence="1 2">
    <name type="scientific">Choristoneura fumiferana</name>
    <name type="common">Spruce budworm moth</name>
    <name type="synonym">Archips fumiferana</name>
    <dbReference type="NCBI Taxonomy" id="7141"/>
    <lineage>
        <taxon>Eukaryota</taxon>
        <taxon>Metazoa</taxon>
        <taxon>Ecdysozoa</taxon>
        <taxon>Arthropoda</taxon>
        <taxon>Hexapoda</taxon>
        <taxon>Insecta</taxon>
        <taxon>Pterygota</taxon>
        <taxon>Neoptera</taxon>
        <taxon>Endopterygota</taxon>
        <taxon>Lepidoptera</taxon>
        <taxon>Glossata</taxon>
        <taxon>Ditrysia</taxon>
        <taxon>Tortricoidea</taxon>
        <taxon>Tortricidae</taxon>
        <taxon>Tortricinae</taxon>
        <taxon>Choristoneura</taxon>
    </lineage>
</organism>
<comment type="caution">
    <text evidence="1">The sequence shown here is derived from an EMBL/GenBank/DDBJ whole genome shotgun (WGS) entry which is preliminary data.</text>
</comment>
<keyword evidence="2" id="KW-1185">Reference proteome</keyword>
<accession>A0ACC0KQJ4</accession>